<dbReference type="UniPathway" id="UPA00028">
    <property type="reaction ID" value="UER00002"/>
</dbReference>
<reference evidence="14 15" key="1">
    <citation type="submission" date="2018-11" db="EMBL/GenBank/DDBJ databases">
        <authorList>
            <person name="Na S.W."/>
            <person name="Baik M."/>
        </authorList>
    </citation>
    <scope>NUCLEOTIDE SEQUENCE [LARGE SCALE GENOMIC DNA]</scope>
    <source>
        <strain evidence="14 15">E39</strain>
    </source>
</reference>
<dbReference type="SUPFAM" id="SSF50692">
    <property type="entry name" value="ADC-like"/>
    <property type="match status" value="1"/>
</dbReference>
<dbReference type="Pfam" id="PF02261">
    <property type="entry name" value="Asp_decarbox"/>
    <property type="match status" value="1"/>
</dbReference>
<name>A0A5P8E4M8_9BACT</name>
<dbReference type="RefSeq" id="WP_111898925.1">
    <property type="nucleotide sequence ID" value="NZ_CP033459.1"/>
</dbReference>
<dbReference type="AlphaFoldDB" id="A0A5P8E4M8"/>
<evidence type="ECO:0000256" key="5">
    <source>
        <dbReference type="ARBA" id="ARBA00023145"/>
    </source>
</evidence>
<dbReference type="InterPro" id="IPR003190">
    <property type="entry name" value="Asp_decarbox"/>
</dbReference>
<dbReference type="PANTHER" id="PTHR21012">
    <property type="entry name" value="ASPARTATE 1-DECARBOXYLASE"/>
    <property type="match status" value="1"/>
</dbReference>
<comment type="similarity">
    <text evidence="9">Belongs to the PanD family.</text>
</comment>
<evidence type="ECO:0000256" key="3">
    <source>
        <dbReference type="ARBA" id="ARBA00022793"/>
    </source>
</evidence>
<dbReference type="HAMAP" id="MF_00446">
    <property type="entry name" value="PanD"/>
    <property type="match status" value="1"/>
</dbReference>
<evidence type="ECO:0000256" key="8">
    <source>
        <dbReference type="ARBA" id="ARBA00023317"/>
    </source>
</evidence>
<dbReference type="NCBIfam" id="TIGR00223">
    <property type="entry name" value="panD"/>
    <property type="match status" value="1"/>
</dbReference>
<feature type="chain" id="PRO_5024516670" description="Aspartate 1-decarboxylase beta chain" evidence="9 13">
    <location>
        <begin position="1"/>
        <end position="24"/>
    </location>
</feature>
<evidence type="ECO:0000256" key="13">
    <source>
        <dbReference type="PIRSR" id="PIRSR006246-5"/>
    </source>
</evidence>
<dbReference type="KEGG" id="alq:C7Y71_002380"/>
<comment type="catalytic activity">
    <reaction evidence="9">
        <text>L-aspartate + H(+) = beta-alanine + CO2</text>
        <dbReference type="Rhea" id="RHEA:19497"/>
        <dbReference type="ChEBI" id="CHEBI:15378"/>
        <dbReference type="ChEBI" id="CHEBI:16526"/>
        <dbReference type="ChEBI" id="CHEBI:29991"/>
        <dbReference type="ChEBI" id="CHEBI:57966"/>
        <dbReference type="EC" id="4.1.1.11"/>
    </reaction>
</comment>
<dbReference type="OrthoDB" id="9803983at2"/>
<sequence>MTIKLLKSKIHCATVTEANLQYMGSITIDSLLMEACGLVAHEHVHVVNNNNGERIETYVIPGDRGSGCICLNGAAARRFQPGDVVIIMSYADMTPEEAAQWKPRVIFPDENNRV</sequence>
<dbReference type="CDD" id="cd06919">
    <property type="entry name" value="Asp_decarbox"/>
    <property type="match status" value="1"/>
</dbReference>
<evidence type="ECO:0000256" key="6">
    <source>
        <dbReference type="ARBA" id="ARBA00023239"/>
    </source>
</evidence>
<evidence type="ECO:0000256" key="12">
    <source>
        <dbReference type="PIRSR" id="PIRSR006246-3"/>
    </source>
</evidence>
<comment type="subcellular location">
    <subcellularLocation>
        <location evidence="9">Cytoplasm</location>
    </subcellularLocation>
</comment>
<keyword evidence="5 9" id="KW-0865">Zymogen</keyword>
<evidence type="ECO:0000313" key="15">
    <source>
        <dbReference type="Proteomes" id="UP000249375"/>
    </source>
</evidence>
<accession>A0A5P8E4M8</accession>
<evidence type="ECO:0000256" key="7">
    <source>
        <dbReference type="ARBA" id="ARBA00023270"/>
    </source>
</evidence>
<feature type="chain" id="PRO_5024516671" description="Aspartate 1-decarboxylase alpha chain" evidence="9 13">
    <location>
        <begin position="25"/>
        <end position="114"/>
    </location>
</feature>
<comment type="cofactor">
    <cofactor evidence="9 10">
        <name>pyruvate</name>
        <dbReference type="ChEBI" id="CHEBI:15361"/>
    </cofactor>
    <text evidence="9 10">Binds 1 pyruvoyl group covalently per subunit.</text>
</comment>
<keyword evidence="2 9" id="KW-0566">Pantothenate biosynthesis</keyword>
<evidence type="ECO:0000256" key="11">
    <source>
        <dbReference type="PIRSR" id="PIRSR006246-2"/>
    </source>
</evidence>
<keyword evidence="8 9" id="KW-0670">Pyruvate</keyword>
<comment type="PTM">
    <text evidence="9 12">Is synthesized initially as an inactive proenzyme, which is activated by self-cleavage at a specific serine bond to produce a beta-subunit with a hydroxyl group at its C-terminus and an alpha-subunit with a pyruvoyl group at its N-terminus.</text>
</comment>
<dbReference type="PIRSF" id="PIRSF006246">
    <property type="entry name" value="Asp_decarbox"/>
    <property type="match status" value="1"/>
</dbReference>
<dbReference type="GO" id="GO:0015940">
    <property type="term" value="P:pantothenate biosynthetic process"/>
    <property type="evidence" value="ECO:0007669"/>
    <property type="project" value="UniProtKB-UniRule"/>
</dbReference>
<keyword evidence="3 9" id="KW-0210">Decarboxylase</keyword>
<keyword evidence="15" id="KW-1185">Reference proteome</keyword>
<evidence type="ECO:0000256" key="10">
    <source>
        <dbReference type="PIRSR" id="PIRSR006246-1"/>
    </source>
</evidence>
<comment type="subunit">
    <text evidence="9">Heterooctamer of four alpha and four beta subunits.</text>
</comment>
<comment type="pathway">
    <text evidence="9">Cofactor biosynthesis; (R)-pantothenate biosynthesis; beta-alanine from L-aspartate: step 1/1.</text>
</comment>
<evidence type="ECO:0000313" key="14">
    <source>
        <dbReference type="EMBL" id="QFQ11965.1"/>
    </source>
</evidence>
<gene>
    <name evidence="9" type="primary">panD</name>
    <name evidence="14" type="ORF">C7Y71_002380</name>
</gene>
<evidence type="ECO:0000256" key="4">
    <source>
        <dbReference type="ARBA" id="ARBA00022813"/>
    </source>
</evidence>
<dbReference type="GO" id="GO:0004068">
    <property type="term" value="F:aspartate 1-decarboxylase activity"/>
    <property type="evidence" value="ECO:0007669"/>
    <property type="project" value="UniProtKB-UniRule"/>
</dbReference>
<dbReference type="PANTHER" id="PTHR21012:SF0">
    <property type="entry name" value="ASPARTATE 1-DECARBOXYLASE"/>
    <property type="match status" value="1"/>
</dbReference>
<keyword evidence="6 9" id="KW-0456">Lyase</keyword>
<comment type="function">
    <text evidence="9">Catalyzes the pyruvoyl-dependent decarboxylation of aspartate to produce beta-alanine.</text>
</comment>
<keyword evidence="4 9" id="KW-0068">Autocatalytic cleavage</keyword>
<dbReference type="GO" id="GO:0006523">
    <property type="term" value="P:alanine biosynthetic process"/>
    <property type="evidence" value="ECO:0007669"/>
    <property type="project" value="InterPro"/>
</dbReference>
<evidence type="ECO:0000256" key="1">
    <source>
        <dbReference type="ARBA" id="ARBA00022490"/>
    </source>
</evidence>
<keyword evidence="1 9" id="KW-0963">Cytoplasm</keyword>
<dbReference type="Gene3D" id="2.40.40.20">
    <property type="match status" value="1"/>
</dbReference>
<feature type="active site" description="Schiff-base intermediate with substrate; via pyruvic acid" evidence="9 10">
    <location>
        <position position="25"/>
    </location>
</feature>
<feature type="binding site" evidence="9 11">
    <location>
        <position position="57"/>
    </location>
    <ligand>
        <name>substrate</name>
    </ligand>
</feature>
<dbReference type="EMBL" id="CP033459">
    <property type="protein sequence ID" value="QFQ11965.1"/>
    <property type="molecule type" value="Genomic_DNA"/>
</dbReference>
<protein>
    <recommendedName>
        <fullName evidence="9">Aspartate 1-decarboxylase</fullName>
        <ecNumber evidence="9">4.1.1.11</ecNumber>
    </recommendedName>
    <alternativeName>
        <fullName evidence="9">Aspartate alpha-decarboxylase</fullName>
    </alternativeName>
    <component>
        <recommendedName>
            <fullName evidence="9">Aspartate 1-decarboxylase beta chain</fullName>
        </recommendedName>
    </component>
    <component>
        <recommendedName>
            <fullName evidence="9">Aspartate 1-decarboxylase alpha chain</fullName>
        </recommendedName>
    </component>
</protein>
<dbReference type="Proteomes" id="UP000249375">
    <property type="component" value="Chromosome"/>
</dbReference>
<proteinExistence type="inferred from homology"/>
<dbReference type="InterPro" id="IPR009010">
    <property type="entry name" value="Asp_de-COase-like_dom_sf"/>
</dbReference>
<evidence type="ECO:0000256" key="2">
    <source>
        <dbReference type="ARBA" id="ARBA00022655"/>
    </source>
</evidence>
<keyword evidence="7 9" id="KW-0704">Schiff base</keyword>
<dbReference type="EC" id="4.1.1.11" evidence="9"/>
<feature type="modified residue" description="Pyruvic acid (Ser)" evidence="9 12">
    <location>
        <position position="25"/>
    </location>
</feature>
<evidence type="ECO:0000256" key="9">
    <source>
        <dbReference type="HAMAP-Rule" id="MF_00446"/>
    </source>
</evidence>
<feature type="active site" description="Proton donor" evidence="9 10">
    <location>
        <position position="58"/>
    </location>
</feature>
<feature type="binding site" evidence="9 11">
    <location>
        <begin position="73"/>
        <end position="75"/>
    </location>
    <ligand>
        <name>substrate</name>
    </ligand>
</feature>
<dbReference type="GO" id="GO:0005829">
    <property type="term" value="C:cytosol"/>
    <property type="evidence" value="ECO:0007669"/>
    <property type="project" value="TreeGrafter"/>
</dbReference>
<organism evidence="14 15">
    <name type="scientific">Pseudoprevotella muciniphila</name>
    <dbReference type="NCBI Taxonomy" id="2133944"/>
    <lineage>
        <taxon>Bacteria</taxon>
        <taxon>Pseudomonadati</taxon>
        <taxon>Bacteroidota</taxon>
        <taxon>Bacteroidia</taxon>
        <taxon>Bacteroidales</taxon>
        <taxon>Prevotellaceae</taxon>
        <taxon>Pseudoprevotella</taxon>
    </lineage>
</organism>